<accession>M7Z3H5</accession>
<dbReference type="AlphaFoldDB" id="M7Z3H5"/>
<proteinExistence type="predicted"/>
<evidence type="ECO:0000313" key="1">
    <source>
        <dbReference type="EMBL" id="EMS57693.1"/>
    </source>
</evidence>
<dbReference type="STRING" id="4572.M7Z3H5"/>
<sequence length="164" mass="18252">MAGGAGAVDLSQQTRADPHPEPAILDHRPCLRLRRQGFYAGGCAAPPQLTTGYEKLKTKCREVGTTVGSGRVITMPVITEDGQPIEDPNSNGEQQTNNGPLPKEVIQWKLLLHQIGLENQTDRTLTYYESQENLARDILTVYAWVDTGIGYCQDQVFLHIWINY</sequence>
<name>M7Z3H5_TRIUA</name>
<protein>
    <submittedName>
        <fullName evidence="1">Uncharacterized protein</fullName>
    </submittedName>
</protein>
<gene>
    <name evidence="1" type="ORF">TRIUR3_15590</name>
</gene>
<dbReference type="eggNOG" id="KOG2197">
    <property type="taxonomic scope" value="Eukaryota"/>
</dbReference>
<dbReference type="EMBL" id="KD141556">
    <property type="protein sequence ID" value="EMS57693.1"/>
    <property type="molecule type" value="Genomic_DNA"/>
</dbReference>
<reference evidence="1" key="1">
    <citation type="journal article" date="2013" name="Nature">
        <title>Draft genome of the wheat A-genome progenitor Triticum urartu.</title>
        <authorList>
            <person name="Ling H.Q."/>
            <person name="Zhao S."/>
            <person name="Liu D."/>
            <person name="Wang J."/>
            <person name="Sun H."/>
            <person name="Zhang C."/>
            <person name="Fan H."/>
            <person name="Li D."/>
            <person name="Dong L."/>
            <person name="Tao Y."/>
            <person name="Gao C."/>
            <person name="Wu H."/>
            <person name="Li Y."/>
            <person name="Cui Y."/>
            <person name="Guo X."/>
            <person name="Zheng S."/>
            <person name="Wang B."/>
            <person name="Yu K."/>
            <person name="Liang Q."/>
            <person name="Yang W."/>
            <person name="Lou X."/>
            <person name="Chen J."/>
            <person name="Feng M."/>
            <person name="Jian J."/>
            <person name="Zhang X."/>
            <person name="Luo G."/>
            <person name="Jiang Y."/>
            <person name="Liu J."/>
            <person name="Wang Z."/>
            <person name="Sha Y."/>
            <person name="Zhang B."/>
            <person name="Wu H."/>
            <person name="Tang D."/>
            <person name="Shen Q."/>
            <person name="Xue P."/>
            <person name="Zou S."/>
            <person name="Wang X."/>
            <person name="Liu X."/>
            <person name="Wang F."/>
            <person name="Yang Y."/>
            <person name="An X."/>
            <person name="Dong Z."/>
            <person name="Zhang K."/>
            <person name="Zhang X."/>
            <person name="Luo M.C."/>
            <person name="Dvorak J."/>
            <person name="Tong Y."/>
            <person name="Wang J."/>
            <person name="Yang H."/>
            <person name="Li Z."/>
            <person name="Wang D."/>
            <person name="Zhang A."/>
            <person name="Wang J."/>
        </authorList>
    </citation>
    <scope>NUCLEOTIDE SEQUENCE</scope>
</reference>
<organism evidence="1">
    <name type="scientific">Triticum urartu</name>
    <name type="common">Red wild einkorn</name>
    <name type="synonym">Crithodium urartu</name>
    <dbReference type="NCBI Taxonomy" id="4572"/>
    <lineage>
        <taxon>Eukaryota</taxon>
        <taxon>Viridiplantae</taxon>
        <taxon>Streptophyta</taxon>
        <taxon>Embryophyta</taxon>
        <taxon>Tracheophyta</taxon>
        <taxon>Spermatophyta</taxon>
        <taxon>Magnoliopsida</taxon>
        <taxon>Liliopsida</taxon>
        <taxon>Poales</taxon>
        <taxon>Poaceae</taxon>
        <taxon>BOP clade</taxon>
        <taxon>Pooideae</taxon>
        <taxon>Triticodae</taxon>
        <taxon>Triticeae</taxon>
        <taxon>Triticinae</taxon>
        <taxon>Triticum</taxon>
    </lineage>
</organism>